<keyword evidence="3" id="KW-1185">Reference proteome</keyword>
<protein>
    <submittedName>
        <fullName evidence="2">Uncharacterized protein</fullName>
    </submittedName>
</protein>
<reference evidence="2" key="2">
    <citation type="submission" date="2022-06" db="UniProtKB">
        <authorList>
            <consortium name="EnsemblMetazoa"/>
        </authorList>
    </citation>
    <scope>IDENTIFICATION</scope>
    <source>
        <strain evidence="2">DF5081</strain>
    </source>
</reference>
<feature type="compositionally biased region" description="Polar residues" evidence="1">
    <location>
        <begin position="69"/>
        <end position="83"/>
    </location>
</feature>
<evidence type="ECO:0000256" key="1">
    <source>
        <dbReference type="SAM" id="MobiDB-lite"/>
    </source>
</evidence>
<reference evidence="3" key="1">
    <citation type="submission" date="2010-08" db="EMBL/GenBank/DDBJ databases">
        <authorList>
            <consortium name="Caenorhabditis japonica Sequencing Consortium"/>
            <person name="Wilson R.K."/>
        </authorList>
    </citation>
    <scope>NUCLEOTIDE SEQUENCE [LARGE SCALE GENOMIC DNA]</scope>
    <source>
        <strain evidence="3">DF5081</strain>
    </source>
</reference>
<dbReference type="Proteomes" id="UP000005237">
    <property type="component" value="Unassembled WGS sequence"/>
</dbReference>
<organism evidence="2 3">
    <name type="scientific">Caenorhabditis japonica</name>
    <dbReference type="NCBI Taxonomy" id="281687"/>
    <lineage>
        <taxon>Eukaryota</taxon>
        <taxon>Metazoa</taxon>
        <taxon>Ecdysozoa</taxon>
        <taxon>Nematoda</taxon>
        <taxon>Chromadorea</taxon>
        <taxon>Rhabditida</taxon>
        <taxon>Rhabditina</taxon>
        <taxon>Rhabditomorpha</taxon>
        <taxon>Rhabditoidea</taxon>
        <taxon>Rhabditidae</taxon>
        <taxon>Peloderinae</taxon>
        <taxon>Caenorhabditis</taxon>
    </lineage>
</organism>
<feature type="region of interest" description="Disordered" evidence="1">
    <location>
        <begin position="43"/>
        <end position="135"/>
    </location>
</feature>
<dbReference type="AlphaFoldDB" id="A0A8R1IHE0"/>
<accession>A0A8R1IHE0</accession>
<evidence type="ECO:0000313" key="3">
    <source>
        <dbReference type="Proteomes" id="UP000005237"/>
    </source>
</evidence>
<proteinExistence type="predicted"/>
<feature type="compositionally biased region" description="Polar residues" evidence="1">
    <location>
        <begin position="109"/>
        <end position="135"/>
    </location>
</feature>
<name>A0A8R1IHE0_CAEJA</name>
<sequence>MKLQIKQNVFNLQLGTMHFSDASNASAAPLHWNVQQKQEFYRSLAPAPPPPPGKNYQITYTPLDDPTDQKSSVENLPTTSKFSTPMRLSIDGGSTSSARNAAISAGGASPTSGSNSPPVFLPKNSSLLMLRDNTQ</sequence>
<evidence type="ECO:0000313" key="2">
    <source>
        <dbReference type="EnsemblMetazoa" id="CJA31389b.1"/>
    </source>
</evidence>
<dbReference type="EnsemblMetazoa" id="CJA31389b.1">
    <property type="protein sequence ID" value="CJA31389b.1"/>
    <property type="gene ID" value="WBGene00207236"/>
</dbReference>